<dbReference type="AlphaFoldDB" id="A0A0P0Y3A6"/>
<reference evidence="1 2" key="2">
    <citation type="journal article" date="2013" name="Plant Cell Physiol.">
        <title>Rice Annotation Project Database (RAP-DB): an integrative and interactive database for rice genomics.</title>
        <authorList>
            <person name="Sakai H."/>
            <person name="Lee S.S."/>
            <person name="Tanaka T."/>
            <person name="Numa H."/>
            <person name="Kim J."/>
            <person name="Kawahara Y."/>
            <person name="Wakimoto H."/>
            <person name="Yang C.C."/>
            <person name="Iwamoto M."/>
            <person name="Abe T."/>
            <person name="Yamada Y."/>
            <person name="Muto A."/>
            <person name="Inokuchi H."/>
            <person name="Ikemura T."/>
            <person name="Matsumoto T."/>
            <person name="Sasaki T."/>
            <person name="Itoh T."/>
        </authorList>
    </citation>
    <scope>NUCLEOTIDE SEQUENCE [LARGE SCALE GENOMIC DNA]</scope>
    <source>
        <strain evidence="2">cv. Nipponbare</strain>
    </source>
</reference>
<sequence>MLQYGVQSPAATASVEPSLAQGGLRGGLRERRCLLPPSCSSCRPHRFATATQSTPLVTISVAVAMQVSPLKGSTNGHEQAAAGYSLLQGNFAAPNQVTGLKFKYTRLHITEGLEWSMSSIQACKTY</sequence>
<proteinExistence type="predicted"/>
<protein>
    <submittedName>
        <fullName evidence="1">Os11g0533000 protein</fullName>
    </submittedName>
</protein>
<reference evidence="2" key="1">
    <citation type="journal article" date="2005" name="Nature">
        <title>The map-based sequence of the rice genome.</title>
        <authorList>
            <consortium name="International rice genome sequencing project (IRGSP)"/>
            <person name="Matsumoto T."/>
            <person name="Wu J."/>
            <person name="Kanamori H."/>
            <person name="Katayose Y."/>
            <person name="Fujisawa M."/>
            <person name="Namiki N."/>
            <person name="Mizuno H."/>
            <person name="Yamamoto K."/>
            <person name="Antonio B.A."/>
            <person name="Baba T."/>
            <person name="Sakata K."/>
            <person name="Nagamura Y."/>
            <person name="Aoki H."/>
            <person name="Arikawa K."/>
            <person name="Arita K."/>
            <person name="Bito T."/>
            <person name="Chiden Y."/>
            <person name="Fujitsuka N."/>
            <person name="Fukunaka R."/>
            <person name="Hamada M."/>
            <person name="Harada C."/>
            <person name="Hayashi A."/>
            <person name="Hijishita S."/>
            <person name="Honda M."/>
            <person name="Hosokawa S."/>
            <person name="Ichikawa Y."/>
            <person name="Idonuma A."/>
            <person name="Iijima M."/>
            <person name="Ikeda M."/>
            <person name="Ikeno M."/>
            <person name="Ito K."/>
            <person name="Ito S."/>
            <person name="Ito T."/>
            <person name="Ito Y."/>
            <person name="Ito Y."/>
            <person name="Iwabuchi A."/>
            <person name="Kamiya K."/>
            <person name="Karasawa W."/>
            <person name="Kurita K."/>
            <person name="Katagiri S."/>
            <person name="Kikuta A."/>
            <person name="Kobayashi H."/>
            <person name="Kobayashi N."/>
            <person name="Machita K."/>
            <person name="Maehara T."/>
            <person name="Masukawa M."/>
            <person name="Mizubayashi T."/>
            <person name="Mukai Y."/>
            <person name="Nagasaki H."/>
            <person name="Nagata Y."/>
            <person name="Naito S."/>
            <person name="Nakashima M."/>
            <person name="Nakama Y."/>
            <person name="Nakamichi Y."/>
            <person name="Nakamura M."/>
            <person name="Meguro A."/>
            <person name="Negishi M."/>
            <person name="Ohta I."/>
            <person name="Ohta T."/>
            <person name="Okamoto M."/>
            <person name="Ono N."/>
            <person name="Saji S."/>
            <person name="Sakaguchi M."/>
            <person name="Sakai K."/>
            <person name="Shibata M."/>
            <person name="Shimokawa T."/>
            <person name="Song J."/>
            <person name="Takazaki Y."/>
            <person name="Terasawa K."/>
            <person name="Tsugane M."/>
            <person name="Tsuji K."/>
            <person name="Ueda S."/>
            <person name="Waki K."/>
            <person name="Yamagata H."/>
            <person name="Yamamoto M."/>
            <person name="Yamamoto S."/>
            <person name="Yamane H."/>
            <person name="Yoshiki S."/>
            <person name="Yoshihara R."/>
            <person name="Yukawa K."/>
            <person name="Zhong H."/>
            <person name="Yano M."/>
            <person name="Yuan Q."/>
            <person name="Ouyang S."/>
            <person name="Liu J."/>
            <person name="Jones K.M."/>
            <person name="Gansberger K."/>
            <person name="Moffat K."/>
            <person name="Hill J."/>
            <person name="Bera J."/>
            <person name="Fadrosh D."/>
            <person name="Jin S."/>
            <person name="Johri S."/>
            <person name="Kim M."/>
            <person name="Overton L."/>
            <person name="Reardon M."/>
            <person name="Tsitrin T."/>
            <person name="Vuong H."/>
            <person name="Weaver B."/>
            <person name="Ciecko A."/>
            <person name="Tallon L."/>
            <person name="Jackson J."/>
            <person name="Pai G."/>
            <person name="Aken S.V."/>
            <person name="Utterback T."/>
            <person name="Reidmuller S."/>
            <person name="Feldblyum T."/>
            <person name="Hsiao J."/>
            <person name="Zismann V."/>
            <person name="Iobst S."/>
            <person name="de Vazeille A.R."/>
            <person name="Buell C.R."/>
            <person name="Ying K."/>
            <person name="Li Y."/>
            <person name="Lu T."/>
            <person name="Huang Y."/>
            <person name="Zhao Q."/>
            <person name="Feng Q."/>
            <person name="Zhang L."/>
            <person name="Zhu J."/>
            <person name="Weng Q."/>
            <person name="Mu J."/>
            <person name="Lu Y."/>
            <person name="Fan D."/>
            <person name="Liu Y."/>
            <person name="Guan J."/>
            <person name="Zhang Y."/>
            <person name="Yu S."/>
            <person name="Liu X."/>
            <person name="Zhang Y."/>
            <person name="Hong G."/>
            <person name="Han B."/>
            <person name="Choisne N."/>
            <person name="Demange N."/>
            <person name="Orjeda G."/>
            <person name="Samain S."/>
            <person name="Cattolico L."/>
            <person name="Pelletier E."/>
            <person name="Couloux A."/>
            <person name="Segurens B."/>
            <person name="Wincker P."/>
            <person name="D'Hont A."/>
            <person name="Scarpelli C."/>
            <person name="Weissenbach J."/>
            <person name="Salanoubat M."/>
            <person name="Quetier F."/>
            <person name="Yu Y."/>
            <person name="Kim H.R."/>
            <person name="Rambo T."/>
            <person name="Currie J."/>
            <person name="Collura K."/>
            <person name="Luo M."/>
            <person name="Yang T."/>
            <person name="Ammiraju J.S.S."/>
            <person name="Engler F."/>
            <person name="Soderlund C."/>
            <person name="Wing R.A."/>
            <person name="Palmer L.E."/>
            <person name="de la Bastide M."/>
            <person name="Spiegel L."/>
            <person name="Nascimento L."/>
            <person name="Zutavern T."/>
            <person name="O'Shaughnessy A."/>
            <person name="Dike S."/>
            <person name="Dedhia N."/>
            <person name="Preston R."/>
            <person name="Balija V."/>
            <person name="McCombie W.R."/>
            <person name="Chow T."/>
            <person name="Chen H."/>
            <person name="Chung M."/>
            <person name="Chen C."/>
            <person name="Shaw J."/>
            <person name="Wu H."/>
            <person name="Hsiao K."/>
            <person name="Chao Y."/>
            <person name="Chu M."/>
            <person name="Cheng C."/>
            <person name="Hour A."/>
            <person name="Lee P."/>
            <person name="Lin S."/>
            <person name="Lin Y."/>
            <person name="Liou J."/>
            <person name="Liu S."/>
            <person name="Hsing Y."/>
            <person name="Raghuvanshi S."/>
            <person name="Mohanty A."/>
            <person name="Bharti A.K."/>
            <person name="Gaur A."/>
            <person name="Gupta V."/>
            <person name="Kumar D."/>
            <person name="Ravi V."/>
            <person name="Vij S."/>
            <person name="Kapur A."/>
            <person name="Khurana P."/>
            <person name="Khurana P."/>
            <person name="Khurana J.P."/>
            <person name="Tyagi A.K."/>
            <person name="Gaikwad K."/>
            <person name="Singh A."/>
            <person name="Dalal V."/>
            <person name="Srivastava S."/>
            <person name="Dixit A."/>
            <person name="Pal A.K."/>
            <person name="Ghazi I.A."/>
            <person name="Yadav M."/>
            <person name="Pandit A."/>
            <person name="Bhargava A."/>
            <person name="Sureshbabu K."/>
            <person name="Batra K."/>
            <person name="Sharma T.R."/>
            <person name="Mohapatra T."/>
            <person name="Singh N.K."/>
            <person name="Messing J."/>
            <person name="Nelson A.B."/>
            <person name="Fuks G."/>
            <person name="Kavchok S."/>
            <person name="Keizer G."/>
            <person name="Linton E."/>
            <person name="Llaca V."/>
            <person name="Song R."/>
            <person name="Tanyolac B."/>
            <person name="Young S."/>
            <person name="Ho-Il K."/>
            <person name="Hahn J.H."/>
            <person name="Sangsakoo G."/>
            <person name="Vanavichit A."/>
            <person name="de Mattos Luiz.A.T."/>
            <person name="Zimmer P.D."/>
            <person name="Malone G."/>
            <person name="Dellagostin O."/>
            <person name="de Oliveira A.C."/>
            <person name="Bevan M."/>
            <person name="Bancroft I."/>
            <person name="Minx P."/>
            <person name="Cordum H."/>
            <person name="Wilson R."/>
            <person name="Cheng Z."/>
            <person name="Jin W."/>
            <person name="Jiang J."/>
            <person name="Leong S.A."/>
            <person name="Iwama H."/>
            <person name="Gojobori T."/>
            <person name="Itoh T."/>
            <person name="Niimura Y."/>
            <person name="Fujii Y."/>
            <person name="Habara T."/>
            <person name="Sakai H."/>
            <person name="Sato Y."/>
            <person name="Wilson G."/>
            <person name="Kumar K."/>
            <person name="McCouch S."/>
            <person name="Juretic N."/>
            <person name="Hoen D."/>
            <person name="Wright S."/>
            <person name="Bruskiewich R."/>
            <person name="Bureau T."/>
            <person name="Miyao A."/>
            <person name="Hirochika H."/>
            <person name="Nishikawa T."/>
            <person name="Kadowaki K."/>
            <person name="Sugiura M."/>
            <person name="Burr B."/>
            <person name="Sasaki T."/>
        </authorList>
    </citation>
    <scope>NUCLEOTIDE SEQUENCE [LARGE SCALE GENOMIC DNA]</scope>
    <source>
        <strain evidence="2">cv. Nipponbare</strain>
    </source>
</reference>
<evidence type="ECO:0000313" key="1">
    <source>
        <dbReference type="EMBL" id="BAT14293.1"/>
    </source>
</evidence>
<organism evidence="1 2">
    <name type="scientific">Oryza sativa subsp. japonica</name>
    <name type="common">Rice</name>
    <dbReference type="NCBI Taxonomy" id="39947"/>
    <lineage>
        <taxon>Eukaryota</taxon>
        <taxon>Viridiplantae</taxon>
        <taxon>Streptophyta</taxon>
        <taxon>Embryophyta</taxon>
        <taxon>Tracheophyta</taxon>
        <taxon>Spermatophyta</taxon>
        <taxon>Magnoliopsida</taxon>
        <taxon>Liliopsida</taxon>
        <taxon>Poales</taxon>
        <taxon>Poaceae</taxon>
        <taxon>BOP clade</taxon>
        <taxon>Oryzoideae</taxon>
        <taxon>Oryzeae</taxon>
        <taxon>Oryzinae</taxon>
        <taxon>Oryza</taxon>
        <taxon>Oryza sativa</taxon>
    </lineage>
</organism>
<evidence type="ECO:0000313" key="2">
    <source>
        <dbReference type="Proteomes" id="UP000059680"/>
    </source>
</evidence>
<gene>
    <name evidence="1" type="ordered locus">Os11g0533000</name>
    <name evidence="1" type="ORF">OSNPB_110533000</name>
</gene>
<dbReference type="Proteomes" id="UP000059680">
    <property type="component" value="Chromosome 11"/>
</dbReference>
<dbReference type="Gramene" id="Os11t0533000-00">
    <property type="protein sequence ID" value="Os11t0533000-00"/>
    <property type="gene ID" value="Os11g0533000"/>
</dbReference>
<dbReference type="PaxDb" id="39947-A0A0P0Y3A6"/>
<reference evidence="1 2" key="3">
    <citation type="journal article" date="2013" name="Rice">
        <title>Improvement of the Oryza sativa Nipponbare reference genome using next generation sequence and optical map data.</title>
        <authorList>
            <person name="Kawahara Y."/>
            <person name="de la Bastide M."/>
            <person name="Hamilton J.P."/>
            <person name="Kanamori H."/>
            <person name="McCombie W.R."/>
            <person name="Ouyang S."/>
            <person name="Schwartz D.C."/>
            <person name="Tanaka T."/>
            <person name="Wu J."/>
            <person name="Zhou S."/>
            <person name="Childs K.L."/>
            <person name="Davidson R.M."/>
            <person name="Lin H."/>
            <person name="Quesada-Ocampo L."/>
            <person name="Vaillancourt B."/>
            <person name="Sakai H."/>
            <person name="Lee S.S."/>
            <person name="Kim J."/>
            <person name="Numa H."/>
            <person name="Itoh T."/>
            <person name="Buell C.R."/>
            <person name="Matsumoto T."/>
        </authorList>
    </citation>
    <scope>NUCLEOTIDE SEQUENCE [LARGE SCALE GENOMIC DNA]</scope>
    <source>
        <strain evidence="2">cv. Nipponbare</strain>
    </source>
</reference>
<dbReference type="EMBL" id="AP014967">
    <property type="protein sequence ID" value="BAT14293.1"/>
    <property type="molecule type" value="Genomic_DNA"/>
</dbReference>
<accession>A0A0P0Y3A6</accession>
<dbReference type="InParanoid" id="A0A0P0Y3A6"/>
<keyword evidence="2" id="KW-1185">Reference proteome</keyword>
<name>A0A0P0Y3A6_ORYSJ</name>